<dbReference type="EMBL" id="CAJPIN010004591">
    <property type="protein sequence ID" value="CAG2056922.1"/>
    <property type="molecule type" value="Genomic_DNA"/>
</dbReference>
<sequence>MQYFESTVSLDNATRMLSSASSIGLLITPIDTLEKCLIAPALYWPEAIGKQTPKISDGLVVIIEQQFDNEKLLLLRKAVSVEEKAPVVFLAGDEHNWPQQLKSELNISNEYTKRVYVVIKKKAPIDGRTLIQQLSKEPKADKLRAGPVRITERAPIPITTSILEDGGGVALFPTASETRGTAPLPPIGGKISAGSMGAVGVLVGTSSFTQPESERMELASSASI</sequence>
<dbReference type="Proteomes" id="UP001153148">
    <property type="component" value="Unassembled WGS sequence"/>
</dbReference>
<accession>A0ABN7NTK6</accession>
<proteinExistence type="predicted"/>
<evidence type="ECO:0000313" key="2">
    <source>
        <dbReference type="Proteomes" id="UP001153148"/>
    </source>
</evidence>
<name>A0ABN7NTK6_TIMPD</name>
<organism evidence="1 2">
    <name type="scientific">Timema podura</name>
    <name type="common">Walking stick</name>
    <dbReference type="NCBI Taxonomy" id="61482"/>
    <lineage>
        <taxon>Eukaryota</taxon>
        <taxon>Metazoa</taxon>
        <taxon>Ecdysozoa</taxon>
        <taxon>Arthropoda</taxon>
        <taxon>Hexapoda</taxon>
        <taxon>Insecta</taxon>
        <taxon>Pterygota</taxon>
        <taxon>Neoptera</taxon>
        <taxon>Polyneoptera</taxon>
        <taxon>Phasmatodea</taxon>
        <taxon>Timematodea</taxon>
        <taxon>Timematoidea</taxon>
        <taxon>Timematidae</taxon>
        <taxon>Timema</taxon>
    </lineage>
</organism>
<reference evidence="1" key="1">
    <citation type="submission" date="2021-03" db="EMBL/GenBank/DDBJ databases">
        <authorList>
            <person name="Tran Van P."/>
        </authorList>
    </citation>
    <scope>NUCLEOTIDE SEQUENCE</scope>
</reference>
<protein>
    <submittedName>
        <fullName evidence="1">Uncharacterized protein</fullName>
    </submittedName>
</protein>
<keyword evidence="2" id="KW-1185">Reference proteome</keyword>
<gene>
    <name evidence="1" type="ORF">TPAB3V08_LOCUS3905</name>
</gene>
<evidence type="ECO:0000313" key="1">
    <source>
        <dbReference type="EMBL" id="CAG2056922.1"/>
    </source>
</evidence>
<comment type="caution">
    <text evidence="1">The sequence shown here is derived from an EMBL/GenBank/DDBJ whole genome shotgun (WGS) entry which is preliminary data.</text>
</comment>